<evidence type="ECO:0000256" key="5">
    <source>
        <dbReference type="ARBA" id="ARBA00023088"/>
    </source>
</evidence>
<feature type="compositionally biased region" description="Basic and acidic residues" evidence="6">
    <location>
        <begin position="1511"/>
        <end position="1532"/>
    </location>
</feature>
<feature type="domain" description="Collagen binding" evidence="9">
    <location>
        <begin position="356"/>
        <end position="479"/>
    </location>
</feature>
<keyword evidence="13" id="KW-1185">Reference proteome</keyword>
<feature type="domain" description="Gram-positive cocci surface proteins LPxTG" evidence="8">
    <location>
        <begin position="1554"/>
        <end position="1595"/>
    </location>
</feature>
<proteinExistence type="inferred from homology"/>
<feature type="domain" description="SpaA-like prealbumin fold" evidence="10">
    <location>
        <begin position="1426"/>
        <end position="1511"/>
    </location>
</feature>
<evidence type="ECO:0000313" key="12">
    <source>
        <dbReference type="EMBL" id="MBU5483231.1"/>
    </source>
</evidence>
<evidence type="ECO:0000256" key="6">
    <source>
        <dbReference type="SAM" id="MobiDB-lite"/>
    </source>
</evidence>
<evidence type="ECO:0000256" key="7">
    <source>
        <dbReference type="SAM" id="Phobius"/>
    </source>
</evidence>
<evidence type="ECO:0000259" key="10">
    <source>
        <dbReference type="Pfam" id="PF17802"/>
    </source>
</evidence>
<feature type="domain" description="SDR-like Ig" evidence="11">
    <location>
        <begin position="231"/>
        <end position="325"/>
    </location>
</feature>
<dbReference type="EMBL" id="JAHLQF010000001">
    <property type="protein sequence ID" value="MBU5483231.1"/>
    <property type="molecule type" value="Genomic_DNA"/>
</dbReference>
<protein>
    <submittedName>
        <fullName evidence="12">LPXTG cell wall anchor domain-containing protein</fullName>
    </submittedName>
</protein>
<keyword evidence="7" id="KW-0812">Transmembrane</keyword>
<keyword evidence="3" id="KW-0964">Secreted</keyword>
<feature type="domain" description="Collagen binding" evidence="9">
    <location>
        <begin position="888"/>
        <end position="1009"/>
    </location>
</feature>
<dbReference type="Pfam" id="PF00746">
    <property type="entry name" value="Gram_pos_anchor"/>
    <property type="match status" value="1"/>
</dbReference>
<dbReference type="Pfam" id="PF17961">
    <property type="entry name" value="Big_8"/>
    <property type="match status" value="2"/>
</dbReference>
<organism evidence="12 13">
    <name type="scientific">Clostridium mobile</name>
    <dbReference type="NCBI Taxonomy" id="2841512"/>
    <lineage>
        <taxon>Bacteria</taxon>
        <taxon>Bacillati</taxon>
        <taxon>Bacillota</taxon>
        <taxon>Clostridia</taxon>
        <taxon>Eubacteriales</taxon>
        <taxon>Clostridiaceae</taxon>
        <taxon>Clostridium</taxon>
    </lineage>
</organism>
<dbReference type="InterPro" id="IPR047589">
    <property type="entry name" value="DUF11_rpt"/>
</dbReference>
<evidence type="ECO:0000259" key="11">
    <source>
        <dbReference type="Pfam" id="PF17961"/>
    </source>
</evidence>
<dbReference type="PANTHER" id="PTHR36108:SF13">
    <property type="entry name" value="COLOSSIN-B-RELATED"/>
    <property type="match status" value="1"/>
</dbReference>
<dbReference type="InterPro" id="IPR041033">
    <property type="entry name" value="SpaA_PFL_dom_1"/>
</dbReference>
<feature type="region of interest" description="Disordered" evidence="6">
    <location>
        <begin position="180"/>
        <end position="202"/>
    </location>
</feature>
<dbReference type="PANTHER" id="PTHR36108">
    <property type="entry name" value="COLOSSIN-B-RELATED"/>
    <property type="match status" value="1"/>
</dbReference>
<dbReference type="NCBIfam" id="TIGR01167">
    <property type="entry name" value="LPXTG_anchor"/>
    <property type="match status" value="1"/>
</dbReference>
<keyword evidence="4" id="KW-0732">Signal</keyword>
<keyword evidence="7" id="KW-1133">Transmembrane helix</keyword>
<accession>A0ABS6EDF3</accession>
<feature type="domain" description="SpaA-like prealbumin fold" evidence="10">
    <location>
        <begin position="1335"/>
        <end position="1416"/>
    </location>
</feature>
<keyword evidence="2" id="KW-0134">Cell wall</keyword>
<feature type="region of interest" description="Disordered" evidence="6">
    <location>
        <begin position="1511"/>
        <end position="1561"/>
    </location>
</feature>
<feature type="domain" description="SpaA-like prealbumin fold" evidence="10">
    <location>
        <begin position="1224"/>
        <end position="1307"/>
    </location>
</feature>
<feature type="transmembrane region" description="Helical" evidence="7">
    <location>
        <begin position="1567"/>
        <end position="1589"/>
    </location>
</feature>
<evidence type="ECO:0000259" key="8">
    <source>
        <dbReference type="Pfam" id="PF00746"/>
    </source>
</evidence>
<evidence type="ECO:0000256" key="4">
    <source>
        <dbReference type="ARBA" id="ARBA00022729"/>
    </source>
</evidence>
<dbReference type="InterPro" id="IPR019931">
    <property type="entry name" value="LPXTG_anchor"/>
</dbReference>
<evidence type="ECO:0000256" key="2">
    <source>
        <dbReference type="ARBA" id="ARBA00022512"/>
    </source>
</evidence>
<dbReference type="InterPro" id="IPR008456">
    <property type="entry name" value="Collagen-bd_dom"/>
</dbReference>
<feature type="domain" description="SpaA-like prealbumin fold" evidence="10">
    <location>
        <begin position="1029"/>
        <end position="1116"/>
    </location>
</feature>
<feature type="compositionally biased region" description="Low complexity" evidence="6">
    <location>
        <begin position="1550"/>
        <end position="1559"/>
    </location>
</feature>
<dbReference type="Pfam" id="PF05737">
    <property type="entry name" value="Collagen_bind"/>
    <property type="match status" value="5"/>
</dbReference>
<evidence type="ECO:0000259" key="9">
    <source>
        <dbReference type="Pfam" id="PF05737"/>
    </source>
</evidence>
<comment type="caution">
    <text evidence="12">The sequence shown here is derived from an EMBL/GenBank/DDBJ whole genome shotgun (WGS) entry which is preliminary data.</text>
</comment>
<feature type="domain" description="SpaA-like prealbumin fold" evidence="10">
    <location>
        <begin position="1126"/>
        <end position="1213"/>
    </location>
</feature>
<comment type="similarity">
    <text evidence="1">Belongs to the serine-aspartate repeat-containing protein (SDr) family.</text>
</comment>
<evidence type="ECO:0000313" key="13">
    <source>
        <dbReference type="Proteomes" id="UP000726170"/>
    </source>
</evidence>
<feature type="domain" description="SDR-like Ig" evidence="11">
    <location>
        <begin position="61"/>
        <end position="155"/>
    </location>
</feature>
<evidence type="ECO:0000256" key="3">
    <source>
        <dbReference type="ARBA" id="ARBA00022525"/>
    </source>
</evidence>
<reference evidence="12 13" key="1">
    <citation type="submission" date="2021-06" db="EMBL/GenBank/DDBJ databases">
        <authorList>
            <person name="Sun Q."/>
            <person name="Li D."/>
        </authorList>
    </citation>
    <scope>NUCLEOTIDE SEQUENCE [LARGE SCALE GENOMIC DNA]</scope>
    <source>
        <strain evidence="12 13">MSJ-11</strain>
    </source>
</reference>
<keyword evidence="7" id="KW-0472">Membrane</keyword>
<evidence type="ECO:0000256" key="1">
    <source>
        <dbReference type="ARBA" id="ARBA00007257"/>
    </source>
</evidence>
<feature type="domain" description="Collagen binding" evidence="9">
    <location>
        <begin position="617"/>
        <end position="743"/>
    </location>
</feature>
<dbReference type="NCBIfam" id="TIGR01451">
    <property type="entry name" value="B_ant_repeat"/>
    <property type="match status" value="2"/>
</dbReference>
<feature type="domain" description="Collagen binding" evidence="9">
    <location>
        <begin position="493"/>
        <end position="600"/>
    </location>
</feature>
<feature type="domain" description="Collagen binding" evidence="9">
    <location>
        <begin position="754"/>
        <end position="850"/>
    </location>
</feature>
<name>A0ABS6EDF3_9CLOT</name>
<gene>
    <name evidence="12" type="ORF">KQI86_02755</name>
</gene>
<dbReference type="Pfam" id="PF17802">
    <property type="entry name" value="SpaA"/>
    <property type="match status" value="5"/>
</dbReference>
<sequence>MRRKRFLAITTAIMFLLEVFSVIIPFTSVKANESTNITDKFQFITDVKLTDGDGNPLGDNVDKKSEIRVSYDWSIPNDETVKEGDFYTMQLPSQIHITQDINEEITDGGNKIADVHIGTDGNVKITFSEYESQESDVTGSFYANCNFRESDIENENSVSLTFNLQGSEKPVIINVNFGEPAPVDNSVEEPENQDPSTNESINEPVDITDKFQFITGVKLTDGDGNPLEGNVDKKSEIRVSYDWSIPNDETVKEGDFYRMQLPPQIHIVQDINQPINDDDGNKIADMHIGTDGSVKITFTKYASEHSNVKGYIYASCHFKEEEIGNENPVKITFNLQGDAKPVTIEVDFEQPAPVDTSIIKYGEYNSSTNEITWKVEVNREKVKVKDAVIKDDIPIGQQYVEGSTEFDGNPTSDGFTYIKAAYGDSSKTGTLTYKFNDVIDKTTHTITFKTKVTDPKAFESHGKVTRQYNKAILIHDGTSTESNDAYVEVNINYINKSGWYSGERKQIDWTININNNAQSITNAKVTDNIPEGLTLDESSVKVDGKSVSDYTYNNNIFEYTFKGTINEPHTITFSTDVTDPDAYNSNNAKYYENEAILTGEGVPGDAKGTGTVGVPTSIIQKQGINYDASTSIITWRITVNTNKILIGKGAVVTDHIPIGQQYVEGSTEFDGKPITDGFTYTKALDGDKEKTGTLIYRFNGPIDKTTHTIIFKTKITDPNVYAANTSKDYHNTATLTQPDIPTSKSTGWQRVSSQVIQKSGKDYDYVTKEITWEIKVNKNRMPITNAVVEDAIPEGQEFAEGSVMIGGKEADSKNYSFDFKERIFRYRFPEKINTEQTITFKTRIIDLSIFNTNGNKVVSNTASLIGDEIPPNVKSTGTQTIKNSVVSKVANYTSGNSYIDWEVIINSASIPIKDATITDQLQEGLVLDTDTVKLYKMTVDTKGILTQGEEVLLNKENVKYDIETREFTFNFPGSIDGAFKLTFRTDATKTATFTNSVSFSGTGIIENSTSKPVGVWYSTGGGGGTGQTGKINIVKVDSNDSTKKLKGAVFQLLDRYENVIKVSQSTGDDGSVLFDKLKFDIDYSIKELVAPEGYNLSDEVYTFQLKGRNDEKSITYEYVNDKITGIIEFKKTEENAEESGLQGAEFTLYKSDDTNYQDPINTAISDENGIVQFKNVEYGSYSIKETKAPDGYNPSSQVLNATISENGATVKVDPYTVPNTKIRGNIEFIKVGQNENPLKGAEFKLYKSDDTAYKNPIDTAISDENGIVQFKDVEYGNYNIKETKAISGYYLSYKTLTASINEHGVTVHANPYKFVNTKITSGGGGSGGSGGSIKGTVNVKKVDENDKPLKGVEFALIDANENLIQLALTDDKGVAQFKDVSYGKYTVKETKPLEGYAISNETIFVEVNQNGKTYDIGTIKNTKIRGAIEINKVDKNKKPLSGAEFTLYHEDGRIVKTAISRSDGIVLFEGLGYGNYTAKETKAPKGYVLSNEVIIVSIGSSETQKFTVQNEVEKASVEDKKPGKDTSKDNKPGKSSIAQNEIAENEKNPNENSSNKNNKILPKTGSIIDTTVLMVIGILLILVGAGLIFKEEKMKKSN</sequence>
<dbReference type="RefSeq" id="WP_216437628.1">
    <property type="nucleotide sequence ID" value="NZ_JAHLQF010000001.1"/>
</dbReference>
<dbReference type="Proteomes" id="UP000726170">
    <property type="component" value="Unassembled WGS sequence"/>
</dbReference>
<keyword evidence="5" id="KW-0572">Peptidoglycan-anchor</keyword>
<dbReference type="InterPro" id="IPR041171">
    <property type="entry name" value="SDR_Ig"/>
</dbReference>